<comment type="caution">
    <text evidence="1">The sequence shown here is derived from an EMBL/GenBank/DDBJ whole genome shotgun (WGS) entry which is preliminary data.</text>
</comment>
<sequence>MNFWKEIEENLWDEGFDVLNENGLIEWESEKGNHSIEYKNISIDKNKLAWYQGEEYGRSWVKIKHSNGLILNWKLKSNHSDYGFDFRFIKWIGDKLIVIYTEKHNDYVFSIENLIVTELYSGNISEIKLTDNVIYIKKENETVELINLETDQITFSNMTINDFNILHQNVELKPFWNLALDKEYNKNYS</sequence>
<accession>A0ABU9N8S5</accession>
<evidence type="ECO:0000313" key="2">
    <source>
        <dbReference type="Proteomes" id="UP001460072"/>
    </source>
</evidence>
<reference evidence="1 2" key="1">
    <citation type="submission" date="2024-03" db="EMBL/GenBank/DDBJ databases">
        <title>Two novel species of the genus Flavobacterium exhibiting potentially degradation of complex polysaccharides.</title>
        <authorList>
            <person name="Lian X."/>
        </authorList>
    </citation>
    <scope>NUCLEOTIDE SEQUENCE [LARGE SCALE GENOMIC DNA]</scope>
    <source>
        <strain evidence="2">j3</strain>
    </source>
</reference>
<organism evidence="1 2">
    <name type="scientific">Flavobacterium aureirubrum</name>
    <dbReference type="NCBI Taxonomy" id="3133147"/>
    <lineage>
        <taxon>Bacteria</taxon>
        <taxon>Pseudomonadati</taxon>
        <taxon>Bacteroidota</taxon>
        <taxon>Flavobacteriia</taxon>
        <taxon>Flavobacteriales</taxon>
        <taxon>Flavobacteriaceae</taxon>
        <taxon>Flavobacterium</taxon>
    </lineage>
</organism>
<protein>
    <submittedName>
        <fullName evidence="1">Uncharacterized protein</fullName>
    </submittedName>
</protein>
<evidence type="ECO:0000313" key="1">
    <source>
        <dbReference type="EMBL" id="MEM0544089.1"/>
    </source>
</evidence>
<keyword evidence="2" id="KW-1185">Reference proteome</keyword>
<gene>
    <name evidence="1" type="ORF">WFZ85_15980</name>
</gene>
<dbReference type="RefSeq" id="WP_342697250.1">
    <property type="nucleotide sequence ID" value="NZ_JBCGDO010000072.1"/>
</dbReference>
<dbReference type="Proteomes" id="UP001460072">
    <property type="component" value="Unassembled WGS sequence"/>
</dbReference>
<dbReference type="EMBL" id="JBCGDO010000072">
    <property type="protein sequence ID" value="MEM0544089.1"/>
    <property type="molecule type" value="Genomic_DNA"/>
</dbReference>
<name>A0ABU9N8S5_9FLAO</name>
<proteinExistence type="predicted"/>